<evidence type="ECO:0000256" key="20">
    <source>
        <dbReference type="ARBA" id="ARBA00023136"/>
    </source>
</evidence>
<feature type="transmembrane region" description="Helical" evidence="23">
    <location>
        <begin position="102"/>
        <end position="126"/>
    </location>
</feature>
<dbReference type="CDD" id="cd01663">
    <property type="entry name" value="Cyt_c_Oxidase_I"/>
    <property type="match status" value="1"/>
</dbReference>
<keyword evidence="15" id="KW-1278">Translocase</keyword>
<dbReference type="PANTHER" id="PTHR10422:SF18">
    <property type="entry name" value="CYTOCHROME C OXIDASE SUBUNIT 1"/>
    <property type="match status" value="1"/>
</dbReference>
<comment type="pathway">
    <text evidence="4 22">Energy metabolism; oxidative phosphorylation.</text>
</comment>
<dbReference type="FunFam" id="1.20.210.10:FF:000001">
    <property type="entry name" value="Cytochrome c oxidase subunit 1"/>
    <property type="match status" value="1"/>
</dbReference>
<dbReference type="GeneID" id="37621304"/>
<evidence type="ECO:0000256" key="6">
    <source>
        <dbReference type="ARBA" id="ARBA00011164"/>
    </source>
</evidence>
<accession>A0A343S8P7</accession>
<evidence type="ECO:0000256" key="7">
    <source>
        <dbReference type="ARBA" id="ARBA00012949"/>
    </source>
</evidence>
<evidence type="ECO:0000256" key="8">
    <source>
        <dbReference type="ARBA" id="ARBA00015947"/>
    </source>
</evidence>
<protein>
    <recommendedName>
        <fullName evidence="8 22">Cytochrome c oxidase subunit 1</fullName>
        <ecNumber evidence="7 22">7.1.1.9</ecNumber>
    </recommendedName>
</protein>
<dbReference type="GO" id="GO:0005743">
    <property type="term" value="C:mitochondrial inner membrane"/>
    <property type="evidence" value="ECO:0007669"/>
    <property type="project" value="UniProtKB-SubCell"/>
</dbReference>
<dbReference type="Gene3D" id="1.20.210.10">
    <property type="entry name" value="Cytochrome c oxidase-like, subunit I domain"/>
    <property type="match status" value="1"/>
</dbReference>
<evidence type="ECO:0000256" key="4">
    <source>
        <dbReference type="ARBA" id="ARBA00004673"/>
    </source>
</evidence>
<dbReference type="InterPro" id="IPR023615">
    <property type="entry name" value="Cyt_c_Oxase_su1_BS"/>
</dbReference>
<evidence type="ECO:0000259" key="24">
    <source>
        <dbReference type="PROSITE" id="PS50855"/>
    </source>
</evidence>
<evidence type="ECO:0000256" key="23">
    <source>
        <dbReference type="SAM" id="Phobius"/>
    </source>
</evidence>
<keyword evidence="16 22" id="KW-0249">Electron transport</keyword>
<dbReference type="PROSITE" id="PS00077">
    <property type="entry name" value="COX1_CUB"/>
    <property type="match status" value="1"/>
</dbReference>
<keyword evidence="9 22" id="KW-0813">Transport</keyword>
<dbReference type="PANTHER" id="PTHR10422">
    <property type="entry name" value="CYTOCHROME C OXIDASE SUBUNIT 1"/>
    <property type="match status" value="1"/>
</dbReference>
<sequence length="511" mass="56290">MQRWFFSTNHKDIGTLYFIFGAWAGMVGTSLSLIIRAELGQPGTLIGNDQIYNVVVTAHAFVMIFFMVMPIMIGGFGNWLVPLMLGAPDMAFPRMNNMSFWLLPPSLTLLLMSGMVESGVGTGWTVYPPLAAAIAHAGASVDMGIFSLHLAGVSSILGAVNFMTTVINMRSFGMSMDQMPLFVWAVFITAILLLLSLPVLAGAITMLLTDRNLNTSFFDPAGGGDPVLYQHLFWFFGHPEVYILILPAFGMISHIVSQESGKKESFGTLGMIYAMLAIGVLGFVVWAHHMFTVGMDVDTRAYFTSATMIIAVPTGIKIFSWLSTLHGTQISYSPSLMWALGFIFLFTVGGLTGVVLANSSIDIILHDTYYVVAHFHYVLSMGAVFGIFGGIAHWFPLFTGVSLNPKWLKIHFSVMFIGVNTTFFPQHFLGLNGMPRRYSDYPDAFTTWNIVSSMGSMISFTAALGFMVIVWEALTSSRPVLFSPFLPSSIEWYHNYPPADHSYMEIPLISN</sequence>
<geneLocation type="mitochondrion" evidence="25"/>
<keyword evidence="18 22" id="KW-0408">Iron</keyword>
<evidence type="ECO:0000256" key="5">
    <source>
        <dbReference type="ARBA" id="ARBA00009578"/>
    </source>
</evidence>
<organism evidence="25">
    <name type="scientific">Epixanthus frontalis</name>
    <dbReference type="NCBI Taxonomy" id="864873"/>
    <lineage>
        <taxon>Eukaryota</taxon>
        <taxon>Metazoa</taxon>
        <taxon>Ecdysozoa</taxon>
        <taxon>Arthropoda</taxon>
        <taxon>Crustacea</taxon>
        <taxon>Multicrustacea</taxon>
        <taxon>Malacostraca</taxon>
        <taxon>Eumalacostraca</taxon>
        <taxon>Eucarida</taxon>
        <taxon>Decapoda</taxon>
        <taxon>Pleocyemata</taxon>
        <taxon>Brachyura</taxon>
        <taxon>Eubrachyura</taxon>
        <taxon>Xanthoidea</taxon>
        <taxon>Oziidae</taxon>
        <taxon>Epixanthus</taxon>
    </lineage>
</organism>
<feature type="transmembrane region" description="Helical" evidence="23">
    <location>
        <begin position="336"/>
        <end position="357"/>
    </location>
</feature>
<keyword evidence="20 22" id="KW-0472">Membrane</keyword>
<feature type="transmembrane region" description="Helical" evidence="23">
    <location>
        <begin position="448"/>
        <end position="471"/>
    </location>
</feature>
<name>A0A343S8P7_9EUCA</name>
<feature type="transmembrane region" description="Helical" evidence="23">
    <location>
        <begin position="301"/>
        <end position="324"/>
    </location>
</feature>
<keyword evidence="11 22" id="KW-0679">Respiratory chain</keyword>
<dbReference type="GO" id="GO:0004129">
    <property type="term" value="F:cytochrome-c oxidase activity"/>
    <property type="evidence" value="ECO:0007669"/>
    <property type="project" value="UniProtKB-EC"/>
</dbReference>
<dbReference type="Pfam" id="PF00115">
    <property type="entry name" value="COX1"/>
    <property type="match status" value="1"/>
</dbReference>
<dbReference type="GO" id="GO:0015990">
    <property type="term" value="P:electron transport coupled proton transport"/>
    <property type="evidence" value="ECO:0007669"/>
    <property type="project" value="TreeGrafter"/>
</dbReference>
<evidence type="ECO:0000256" key="15">
    <source>
        <dbReference type="ARBA" id="ARBA00022967"/>
    </source>
</evidence>
<dbReference type="AlphaFoldDB" id="A0A343S8P7"/>
<evidence type="ECO:0000256" key="10">
    <source>
        <dbReference type="ARBA" id="ARBA00022617"/>
    </source>
</evidence>
<keyword evidence="13 22" id="KW-0479">Metal-binding</keyword>
<dbReference type="InterPro" id="IPR033944">
    <property type="entry name" value="Cyt_c_oxase_su1_dom"/>
</dbReference>
<evidence type="ECO:0000313" key="25">
    <source>
        <dbReference type="EMBL" id="AUN45022.1"/>
    </source>
</evidence>
<evidence type="ECO:0000256" key="17">
    <source>
        <dbReference type="ARBA" id="ARBA00022989"/>
    </source>
</evidence>
<dbReference type="UniPathway" id="UPA00705"/>
<feature type="transmembrane region" description="Helical" evidence="23">
    <location>
        <begin position="12"/>
        <end position="35"/>
    </location>
</feature>
<evidence type="ECO:0000256" key="11">
    <source>
        <dbReference type="ARBA" id="ARBA00022660"/>
    </source>
</evidence>
<proteinExistence type="inferred from homology"/>
<dbReference type="GO" id="GO:0045277">
    <property type="term" value="C:respiratory chain complex IV"/>
    <property type="evidence" value="ECO:0007669"/>
    <property type="project" value="InterPro"/>
</dbReference>
<dbReference type="SUPFAM" id="SSF81442">
    <property type="entry name" value="Cytochrome c oxidase subunit I-like"/>
    <property type="match status" value="1"/>
</dbReference>
<evidence type="ECO:0000256" key="9">
    <source>
        <dbReference type="ARBA" id="ARBA00022448"/>
    </source>
</evidence>
<evidence type="ECO:0000256" key="21">
    <source>
        <dbReference type="ARBA" id="ARBA00049512"/>
    </source>
</evidence>
<feature type="transmembrane region" description="Helical" evidence="23">
    <location>
        <begin position="270"/>
        <end position="289"/>
    </location>
</feature>
<comment type="subcellular location">
    <subcellularLocation>
        <location evidence="3">Membrane</location>
        <topology evidence="3">Multi-pass membrane protein</topology>
    </subcellularLocation>
    <subcellularLocation>
        <location evidence="22">Mitochondrion inner membrane</location>
        <topology evidence="22">Multi-pass membrane protein</topology>
    </subcellularLocation>
</comment>
<keyword evidence="12 22" id="KW-0812">Transmembrane</keyword>
<feature type="transmembrane region" description="Helical" evidence="23">
    <location>
        <begin position="55"/>
        <end position="81"/>
    </location>
</feature>
<feature type="domain" description="Cytochrome oxidase subunit I profile" evidence="24">
    <location>
        <begin position="1"/>
        <end position="510"/>
    </location>
</feature>
<feature type="transmembrane region" description="Helical" evidence="23">
    <location>
        <begin position="181"/>
        <end position="208"/>
    </location>
</feature>
<dbReference type="GO" id="GO:0006123">
    <property type="term" value="P:mitochondrial electron transport, cytochrome c to oxygen"/>
    <property type="evidence" value="ECO:0007669"/>
    <property type="project" value="TreeGrafter"/>
</dbReference>
<comment type="function">
    <text evidence="22">Component of the cytochrome c oxidase, the last enzyme in the mitochondrial electron transport chain which drives oxidative phosphorylation. The respiratory chain contains 3 multisubunit complexes succinate dehydrogenase (complex II, CII), ubiquinol-cytochrome c oxidoreductase (cytochrome b-c1 complex, complex III, CIII) and cytochrome c oxidase (complex IV, CIV), that cooperate to transfer electrons derived from NADH and succinate to molecular oxygen, creating an electrochemical gradient over the inner membrane that drives transmembrane transport and the ATP synthase. Cytochrome c oxidase is the component of the respiratory chain that catalyzes the reduction of oxygen to water. Electrons originating from reduced cytochrome c in the intermembrane space (IMS) are transferred via the dinuclear copper A center (CU(A)) of subunit 2 and heme A of subunit 1 to the active site in subunit 1, a binuclear center (BNC) formed by heme A3 and copper B (CU(B)). The BNC reduces molecular oxygen to 2 water molecules using 4 electrons from cytochrome c in the IMS and 4 protons from the mitochondrial matrix.</text>
</comment>
<keyword evidence="14" id="KW-0460">Magnesium</keyword>
<dbReference type="EMBL" id="MF457404">
    <property type="protein sequence ID" value="AUN45022.1"/>
    <property type="molecule type" value="Genomic_DNA"/>
</dbReference>
<evidence type="ECO:0000256" key="3">
    <source>
        <dbReference type="ARBA" id="ARBA00004141"/>
    </source>
</evidence>
<evidence type="ECO:0000256" key="16">
    <source>
        <dbReference type="ARBA" id="ARBA00022982"/>
    </source>
</evidence>
<dbReference type="EC" id="7.1.1.9" evidence="7 22"/>
<evidence type="ECO:0000256" key="1">
    <source>
        <dbReference type="ARBA" id="ARBA00001935"/>
    </source>
</evidence>
<dbReference type="InterPro" id="IPR000883">
    <property type="entry name" value="Cyt_C_Oxase_1"/>
</dbReference>
<evidence type="ECO:0000256" key="22">
    <source>
        <dbReference type="RuleBase" id="RU000369"/>
    </source>
</evidence>
<dbReference type="InterPro" id="IPR023616">
    <property type="entry name" value="Cyt_c_oxase-like_su1_dom"/>
</dbReference>
<keyword evidence="17 23" id="KW-1133">Transmembrane helix</keyword>
<reference evidence="25" key="1">
    <citation type="journal article" date="2018" name="Mol. Phylogenet. Evol.">
        <title>ORDER within the chaos: Insights into phylogenetic relationships within the Anomura (Crustacea: Decapoda) from mitochondrial sequences and gene order rearrangements.</title>
        <authorList>
            <person name="Tan M.H."/>
            <person name="Gan H.M."/>
            <person name="Lee Y.P."/>
            <person name="Linton S."/>
            <person name="Grandjean F."/>
            <person name="Bartholomei-Santos M.L."/>
            <person name="Miller A.D."/>
            <person name="Austin C.M."/>
        </authorList>
    </citation>
    <scope>NUCLEOTIDE SEQUENCE</scope>
</reference>
<evidence type="ECO:0000256" key="12">
    <source>
        <dbReference type="ARBA" id="ARBA00022692"/>
    </source>
</evidence>
<keyword evidence="22" id="KW-0999">Mitochondrion inner membrane</keyword>
<comment type="similarity">
    <text evidence="5 22">Belongs to the heme-copper respiratory oxidase family.</text>
</comment>
<feature type="transmembrane region" description="Helical" evidence="23">
    <location>
        <begin position="377"/>
        <end position="398"/>
    </location>
</feature>
<comment type="cofactor">
    <cofactor evidence="1">
        <name>Cu cation</name>
        <dbReference type="ChEBI" id="CHEBI:23378"/>
    </cofactor>
</comment>
<dbReference type="GO" id="GO:0046872">
    <property type="term" value="F:metal ion binding"/>
    <property type="evidence" value="ECO:0007669"/>
    <property type="project" value="UniProtKB-KW"/>
</dbReference>
<dbReference type="RefSeq" id="YP_009509605.1">
    <property type="nucleotide sequence ID" value="NC_039110.1"/>
</dbReference>
<comment type="catalytic activity">
    <reaction evidence="21">
        <text>4 Fe(II)-[cytochrome c] + O2 + 8 H(+)(in) = 4 Fe(III)-[cytochrome c] + 2 H2O + 4 H(+)(out)</text>
        <dbReference type="Rhea" id="RHEA:11436"/>
        <dbReference type="Rhea" id="RHEA-COMP:10350"/>
        <dbReference type="Rhea" id="RHEA-COMP:14399"/>
        <dbReference type="ChEBI" id="CHEBI:15377"/>
        <dbReference type="ChEBI" id="CHEBI:15378"/>
        <dbReference type="ChEBI" id="CHEBI:15379"/>
        <dbReference type="ChEBI" id="CHEBI:29033"/>
        <dbReference type="ChEBI" id="CHEBI:29034"/>
        <dbReference type="EC" id="7.1.1.9"/>
    </reaction>
    <physiologicalReaction direction="left-to-right" evidence="21">
        <dbReference type="Rhea" id="RHEA:11437"/>
    </physiologicalReaction>
</comment>
<feature type="transmembrane region" description="Helical" evidence="23">
    <location>
        <begin position="410"/>
        <end position="428"/>
    </location>
</feature>
<comment type="cofactor">
    <cofactor evidence="2">
        <name>heme</name>
        <dbReference type="ChEBI" id="CHEBI:30413"/>
    </cofactor>
</comment>
<keyword evidence="22 25" id="KW-0496">Mitochondrion</keyword>
<dbReference type="GO" id="GO:0020037">
    <property type="term" value="F:heme binding"/>
    <property type="evidence" value="ECO:0007669"/>
    <property type="project" value="InterPro"/>
</dbReference>
<feature type="transmembrane region" description="Helical" evidence="23">
    <location>
        <begin position="146"/>
        <end position="169"/>
    </location>
</feature>
<feature type="transmembrane region" description="Helical" evidence="23">
    <location>
        <begin position="228"/>
        <end position="249"/>
    </location>
</feature>
<gene>
    <name evidence="25" type="primary">cox1</name>
</gene>
<dbReference type="InterPro" id="IPR036927">
    <property type="entry name" value="Cyt_c_oxase-like_su1_sf"/>
</dbReference>
<evidence type="ECO:0000256" key="2">
    <source>
        <dbReference type="ARBA" id="ARBA00001971"/>
    </source>
</evidence>
<evidence type="ECO:0000256" key="14">
    <source>
        <dbReference type="ARBA" id="ARBA00022842"/>
    </source>
</evidence>
<keyword evidence="10 22" id="KW-0349">Heme</keyword>
<comment type="subunit">
    <text evidence="6">Component of the cytochrome c oxidase (complex IV, CIV), a multisubunit enzyme composed of a catalytic core of 3 subunits and several supernumerary subunits. The complex exists as a monomer or a dimer and forms supercomplexes (SCs) in the inner mitochondrial membrane with ubiquinol-cytochrome c oxidoreductase (cytochrome b-c1 complex, complex III, CIII).</text>
</comment>
<dbReference type="PRINTS" id="PR01165">
    <property type="entry name" value="CYCOXIDASEI"/>
</dbReference>
<evidence type="ECO:0000256" key="19">
    <source>
        <dbReference type="ARBA" id="ARBA00023008"/>
    </source>
</evidence>
<evidence type="ECO:0000256" key="13">
    <source>
        <dbReference type="ARBA" id="ARBA00022723"/>
    </source>
</evidence>
<evidence type="ECO:0000256" key="18">
    <source>
        <dbReference type="ARBA" id="ARBA00023004"/>
    </source>
</evidence>
<keyword evidence="19 22" id="KW-0186">Copper</keyword>
<dbReference type="PROSITE" id="PS50855">
    <property type="entry name" value="COX1"/>
    <property type="match status" value="1"/>
</dbReference>